<evidence type="ECO:0000313" key="1">
    <source>
        <dbReference type="EMBL" id="RZV40228.1"/>
    </source>
</evidence>
<organism evidence="1 2">
    <name type="scientific">Candidatus Acidulodesulfobacterium acidiphilum</name>
    <dbReference type="NCBI Taxonomy" id="2597224"/>
    <lineage>
        <taxon>Bacteria</taxon>
        <taxon>Deltaproteobacteria</taxon>
        <taxon>Candidatus Acidulodesulfobacterales</taxon>
        <taxon>Candidatus Acidulodesulfobacterium</taxon>
    </lineage>
</organism>
<dbReference type="Proteomes" id="UP000322454">
    <property type="component" value="Unassembled WGS sequence"/>
</dbReference>
<protein>
    <submittedName>
        <fullName evidence="1">Uncharacterized protein</fullName>
    </submittedName>
</protein>
<gene>
    <name evidence="1" type="ORF">EVJ48_01680</name>
</gene>
<dbReference type="EMBL" id="SHMQ01000002">
    <property type="protein sequence ID" value="RZV40228.1"/>
    <property type="molecule type" value="Genomic_DNA"/>
</dbReference>
<proteinExistence type="predicted"/>
<evidence type="ECO:0000313" key="2">
    <source>
        <dbReference type="Proteomes" id="UP000322454"/>
    </source>
</evidence>
<name>A0A520XGA0_9DELT</name>
<reference evidence="1 2" key="1">
    <citation type="submission" date="2019-01" db="EMBL/GenBank/DDBJ databases">
        <title>Insights into ecological role of a new deltaproteobacterial order Candidatus Sinidesulfobacterales (Sva0485) by metagenomics and metatranscriptomics.</title>
        <authorList>
            <person name="Tan S."/>
            <person name="Liu J."/>
            <person name="Fang Y."/>
            <person name="Hedlund B."/>
            <person name="Lian Z.-H."/>
            <person name="Huang L.-Y."/>
            <person name="Li J.-T."/>
            <person name="Huang L.-N."/>
            <person name="Li W.-J."/>
            <person name="Jiang H.-C."/>
            <person name="Dong H.-L."/>
            <person name="Shu W.-S."/>
        </authorList>
    </citation>
    <scope>NUCLEOTIDE SEQUENCE [LARGE SCALE GENOMIC DNA]</scope>
    <source>
        <strain evidence="1">AP4</strain>
    </source>
</reference>
<comment type="caution">
    <text evidence="1">The sequence shown here is derived from an EMBL/GenBank/DDBJ whole genome shotgun (WGS) entry which is preliminary data.</text>
</comment>
<sequence>MTNKDFIEKLINDIKDDSFYVYYKPLSSSYHGAIYLKKEDGRHYYKEIPKDYPASEWFAILDIKKFLYSEPILFLRKGHLI</sequence>
<accession>A0A520XGA0</accession>
<dbReference type="AlphaFoldDB" id="A0A520XGA0"/>